<protein>
    <recommendedName>
        <fullName evidence="3">BZIP domain-containing protein</fullName>
    </recommendedName>
</protein>
<dbReference type="PROSITE" id="PS00036">
    <property type="entry name" value="BZIP_BASIC"/>
    <property type="match status" value="1"/>
</dbReference>
<dbReference type="Gene3D" id="3.30.160.60">
    <property type="entry name" value="Classic Zinc Finger"/>
    <property type="match status" value="1"/>
</dbReference>
<feature type="domain" description="BZIP" evidence="3">
    <location>
        <begin position="156"/>
        <end position="202"/>
    </location>
</feature>
<dbReference type="InterPro" id="IPR004827">
    <property type="entry name" value="bZIP"/>
</dbReference>
<feature type="compositionally biased region" description="Low complexity" evidence="2">
    <location>
        <begin position="61"/>
        <end position="97"/>
    </location>
</feature>
<keyword evidence="5" id="KW-1185">Reference proteome</keyword>
<feature type="compositionally biased region" description="Acidic residues" evidence="2">
    <location>
        <begin position="143"/>
        <end position="152"/>
    </location>
</feature>
<dbReference type="Proteomes" id="UP001234581">
    <property type="component" value="Unassembled WGS sequence"/>
</dbReference>
<accession>A0AAD7Y4L6</accession>
<reference evidence="4 5" key="1">
    <citation type="submission" date="2023-03" db="EMBL/GenBank/DDBJ databases">
        <title>Genome sequence of Lichtheimia ornata CBS 291.66.</title>
        <authorList>
            <person name="Mohabir J.T."/>
            <person name="Shea T.P."/>
            <person name="Kurbessoian T."/>
            <person name="Berby B."/>
            <person name="Fontaine J."/>
            <person name="Livny J."/>
            <person name="Gnirke A."/>
            <person name="Stajich J.E."/>
            <person name="Cuomo C.A."/>
        </authorList>
    </citation>
    <scope>NUCLEOTIDE SEQUENCE [LARGE SCALE GENOMIC DNA]</scope>
    <source>
        <strain evidence="4">CBS 291.66</strain>
    </source>
</reference>
<evidence type="ECO:0000256" key="1">
    <source>
        <dbReference type="SAM" id="Coils"/>
    </source>
</evidence>
<dbReference type="InterPro" id="IPR046347">
    <property type="entry name" value="bZIP_sf"/>
</dbReference>
<dbReference type="CDD" id="cd12193">
    <property type="entry name" value="bZIP_GCN4"/>
    <property type="match status" value="1"/>
</dbReference>
<feature type="compositionally biased region" description="Basic and acidic residues" evidence="2">
    <location>
        <begin position="112"/>
        <end position="126"/>
    </location>
</feature>
<feature type="coiled-coil region" evidence="1">
    <location>
        <begin position="175"/>
        <end position="202"/>
    </location>
</feature>
<dbReference type="RefSeq" id="XP_058348597.1">
    <property type="nucleotide sequence ID" value="XM_058481033.1"/>
</dbReference>
<organism evidence="4 5">
    <name type="scientific">Lichtheimia ornata</name>
    <dbReference type="NCBI Taxonomy" id="688661"/>
    <lineage>
        <taxon>Eukaryota</taxon>
        <taxon>Fungi</taxon>
        <taxon>Fungi incertae sedis</taxon>
        <taxon>Mucoromycota</taxon>
        <taxon>Mucoromycotina</taxon>
        <taxon>Mucoromycetes</taxon>
        <taxon>Mucorales</taxon>
        <taxon>Lichtheimiaceae</taxon>
        <taxon>Lichtheimia</taxon>
    </lineage>
</organism>
<dbReference type="GO" id="GO:0003700">
    <property type="term" value="F:DNA-binding transcription factor activity"/>
    <property type="evidence" value="ECO:0007669"/>
    <property type="project" value="InterPro"/>
</dbReference>
<dbReference type="GeneID" id="83208353"/>
<proteinExistence type="predicted"/>
<name>A0AAD7Y4L6_9FUNG</name>
<evidence type="ECO:0000313" key="4">
    <source>
        <dbReference type="EMBL" id="KAJ8663685.1"/>
    </source>
</evidence>
<feature type="compositionally biased region" description="Polar residues" evidence="2">
    <location>
        <begin position="1"/>
        <end position="19"/>
    </location>
</feature>
<dbReference type="SMART" id="SM00338">
    <property type="entry name" value="BRLZ"/>
    <property type="match status" value="1"/>
</dbReference>
<evidence type="ECO:0000259" key="3">
    <source>
        <dbReference type="PROSITE" id="PS50217"/>
    </source>
</evidence>
<evidence type="ECO:0000313" key="5">
    <source>
        <dbReference type="Proteomes" id="UP001234581"/>
    </source>
</evidence>
<dbReference type="EMBL" id="JARTCD010000002">
    <property type="protein sequence ID" value="KAJ8663685.1"/>
    <property type="molecule type" value="Genomic_DNA"/>
</dbReference>
<dbReference type="PROSITE" id="PS50217">
    <property type="entry name" value="BZIP"/>
    <property type="match status" value="1"/>
</dbReference>
<dbReference type="Pfam" id="PF07716">
    <property type="entry name" value="bZIP_2"/>
    <property type="match status" value="1"/>
</dbReference>
<comment type="caution">
    <text evidence="4">The sequence shown here is derived from an EMBL/GenBank/DDBJ whole genome shotgun (WGS) entry which is preliminary data.</text>
</comment>
<sequence>MTDTFHNNNNRYDSANDSNAIPDLFPPLGEALQFDSMTISTHQDKHSDNASDDVLWNEYRNNNNNTTSSSTPPIQSSVASSSNSNNNNNNATAESSSGGVFNISWGGGNDRPPAELHLDQETELVSRKPLPKPRGVRRLPEPEPAEDGTLDEDTLRRRRNTYAARRSRMKKFLKIEYLENRVNQLQTENAKLVLNNALLESEKRGWAAKEAEYIRRLKLLEESSQCHHHDA</sequence>
<keyword evidence="1" id="KW-0175">Coiled coil</keyword>
<dbReference type="AlphaFoldDB" id="A0AAD7Y4L6"/>
<dbReference type="SUPFAM" id="SSF57959">
    <property type="entry name" value="Leucine zipper domain"/>
    <property type="match status" value="1"/>
</dbReference>
<feature type="region of interest" description="Disordered" evidence="2">
    <location>
        <begin position="57"/>
        <end position="158"/>
    </location>
</feature>
<evidence type="ECO:0000256" key="2">
    <source>
        <dbReference type="SAM" id="MobiDB-lite"/>
    </source>
</evidence>
<gene>
    <name evidence="4" type="ORF">O0I10_000934</name>
</gene>
<feature type="region of interest" description="Disordered" evidence="2">
    <location>
        <begin position="1"/>
        <end position="24"/>
    </location>
</feature>